<comment type="caution">
    <text evidence="2">The sequence shown here is derived from an EMBL/GenBank/DDBJ whole genome shotgun (WGS) entry which is preliminary data.</text>
</comment>
<name>A0AAD5R4A9_PARTN</name>
<sequence>MEDMARLRSSIQLTFEALAVRHSNSPCTETICVPPVLLSPVLLRPIRSAQSNTSPLPIHTSTMTFHGSDSENSDSALWRGSGGSVSVPRRSLASGSRSSTPVMSPIMNRSSSGSRLGALHLMSRSGSGSGLLPGRTLLQRADSINESDRRRKRLRRRTMIYEKITPKLKDAIKITPNIH</sequence>
<proteinExistence type="predicted"/>
<organism evidence="2 3">
    <name type="scientific">Parelaphostrongylus tenuis</name>
    <name type="common">Meningeal worm</name>
    <dbReference type="NCBI Taxonomy" id="148309"/>
    <lineage>
        <taxon>Eukaryota</taxon>
        <taxon>Metazoa</taxon>
        <taxon>Ecdysozoa</taxon>
        <taxon>Nematoda</taxon>
        <taxon>Chromadorea</taxon>
        <taxon>Rhabditida</taxon>
        <taxon>Rhabditina</taxon>
        <taxon>Rhabditomorpha</taxon>
        <taxon>Strongyloidea</taxon>
        <taxon>Metastrongylidae</taxon>
        <taxon>Parelaphostrongylus</taxon>
    </lineage>
</organism>
<dbReference type="AlphaFoldDB" id="A0AAD5R4A9"/>
<dbReference type="EMBL" id="JAHQIW010006337">
    <property type="protein sequence ID" value="KAJ1368864.1"/>
    <property type="molecule type" value="Genomic_DNA"/>
</dbReference>
<feature type="compositionally biased region" description="Polar residues" evidence="1">
    <location>
        <begin position="93"/>
        <end position="111"/>
    </location>
</feature>
<keyword evidence="3" id="KW-1185">Reference proteome</keyword>
<evidence type="ECO:0000313" key="2">
    <source>
        <dbReference type="EMBL" id="KAJ1368864.1"/>
    </source>
</evidence>
<dbReference type="Proteomes" id="UP001196413">
    <property type="component" value="Unassembled WGS sequence"/>
</dbReference>
<reference evidence="2" key="1">
    <citation type="submission" date="2021-06" db="EMBL/GenBank/DDBJ databases">
        <title>Parelaphostrongylus tenuis whole genome reference sequence.</title>
        <authorList>
            <person name="Garwood T.J."/>
            <person name="Larsen P.A."/>
            <person name="Fountain-Jones N.M."/>
            <person name="Garbe J.R."/>
            <person name="Macchietto M.G."/>
            <person name="Kania S.A."/>
            <person name="Gerhold R.W."/>
            <person name="Richards J.E."/>
            <person name="Wolf T.M."/>
        </authorList>
    </citation>
    <scope>NUCLEOTIDE SEQUENCE</scope>
    <source>
        <strain evidence="2">MNPRO001-30</strain>
        <tissue evidence="2">Meninges</tissue>
    </source>
</reference>
<protein>
    <submittedName>
        <fullName evidence="2">Uncharacterized protein</fullName>
    </submittedName>
</protein>
<feature type="region of interest" description="Disordered" evidence="1">
    <location>
        <begin position="64"/>
        <end position="111"/>
    </location>
</feature>
<accession>A0AAD5R4A9</accession>
<evidence type="ECO:0000313" key="3">
    <source>
        <dbReference type="Proteomes" id="UP001196413"/>
    </source>
</evidence>
<gene>
    <name evidence="2" type="ORF">KIN20_030213</name>
</gene>
<evidence type="ECO:0000256" key="1">
    <source>
        <dbReference type="SAM" id="MobiDB-lite"/>
    </source>
</evidence>